<feature type="domain" description="BCS1 N-terminal" evidence="7">
    <location>
        <begin position="18"/>
        <end position="151"/>
    </location>
</feature>
<dbReference type="InterPro" id="IPR003959">
    <property type="entry name" value="ATPase_AAA_core"/>
</dbReference>
<dbReference type="InterPro" id="IPR017850">
    <property type="entry name" value="Alkaline_phosphatase_core_sf"/>
</dbReference>
<reference evidence="8 9" key="1">
    <citation type="submission" date="2018-11" db="EMBL/GenBank/DDBJ databases">
        <authorList>
            <consortium name="Pathogen Informatics"/>
        </authorList>
    </citation>
    <scope>NUCLEOTIDE SEQUENCE [LARGE SCALE GENOMIC DNA]</scope>
</reference>
<keyword evidence="4" id="KW-0472">Membrane</keyword>
<feature type="domain" description="AAA+ ATPase" evidence="6">
    <location>
        <begin position="182"/>
        <end position="293"/>
    </location>
</feature>
<comment type="subcellular location">
    <subcellularLocation>
        <location evidence="1">Mitochondrion inner membrane</location>
        <topology evidence="1">Single-pass membrane protein</topology>
    </subcellularLocation>
</comment>
<dbReference type="OrthoDB" id="10251412at2759"/>
<dbReference type="PANTHER" id="PTHR23070">
    <property type="entry name" value="BCS1 AAA-TYPE ATPASE"/>
    <property type="match status" value="1"/>
</dbReference>
<dbReference type="InterPro" id="IPR003593">
    <property type="entry name" value="AAA+_ATPase"/>
</dbReference>
<comment type="similarity">
    <text evidence="2">Belongs to the AAA ATPase family. BCS1 subfamily.</text>
</comment>
<dbReference type="Gene3D" id="3.40.720.10">
    <property type="entry name" value="Alkaline Phosphatase, subunit A"/>
    <property type="match status" value="1"/>
</dbReference>
<dbReference type="GO" id="GO:0016887">
    <property type="term" value="F:ATP hydrolysis activity"/>
    <property type="evidence" value="ECO:0007669"/>
    <property type="project" value="InterPro"/>
</dbReference>
<dbReference type="SUPFAM" id="SSF52540">
    <property type="entry name" value="P-loop containing nucleoside triphosphate hydrolases"/>
    <property type="match status" value="1"/>
</dbReference>
<evidence type="ECO:0000256" key="5">
    <source>
        <dbReference type="ARBA" id="ARBA00032816"/>
    </source>
</evidence>
<proteinExistence type="inferred from homology"/>
<dbReference type="GO" id="GO:0005743">
    <property type="term" value="C:mitochondrial inner membrane"/>
    <property type="evidence" value="ECO:0007669"/>
    <property type="project" value="UniProtKB-SubCell"/>
</dbReference>
<dbReference type="InterPro" id="IPR050747">
    <property type="entry name" value="Mitochondrial_chaperone_BCS1"/>
</dbReference>
<dbReference type="InterPro" id="IPR014851">
    <property type="entry name" value="BCS1_N"/>
</dbReference>
<dbReference type="GO" id="GO:0005524">
    <property type="term" value="F:ATP binding"/>
    <property type="evidence" value="ECO:0007669"/>
    <property type="project" value="InterPro"/>
</dbReference>
<evidence type="ECO:0000259" key="7">
    <source>
        <dbReference type="SMART" id="SM01024"/>
    </source>
</evidence>
<accession>A0A3P7LL10</accession>
<evidence type="ECO:0000313" key="9">
    <source>
        <dbReference type="Proteomes" id="UP000281553"/>
    </source>
</evidence>
<evidence type="ECO:0000313" key="8">
    <source>
        <dbReference type="EMBL" id="VDN12427.1"/>
    </source>
</evidence>
<dbReference type="Gene3D" id="3.40.50.300">
    <property type="entry name" value="P-loop containing nucleotide triphosphate hydrolases"/>
    <property type="match status" value="1"/>
</dbReference>
<dbReference type="AlphaFoldDB" id="A0A3P7LL10"/>
<sequence length="351" mass="38761">MEMITDVAANALKDNPYFSAARGASGSRFKRAAGQHLSVETNVVRTDAGRIRAAFNFIPSTGVHFIFHQGRVLRVERTRSQQTLQGASAAPFETVTLTTLGRDTSIFNTLLEEARSAAVMKDEGWTLIYKAFGSEWRQFGYPRPRRPLTSVVLDKGLAETISSDVKEFIESQAWYTERGIPYRRGYLLYGPPGCGKSSFITALAGHLEYSICVLNLSEVGMSADRLDHLLTHAPLQSIILLEDIDAALPSRAQSGEASKTCMLSLTDCAFPLSLPQLNVDSNVTRHLDARIPAVKEWDAMVLHFLGLDHIGHIEGPTGASIAPKLREMDEIVGKVYNHLVSSFILYVILFY</sequence>
<dbReference type="SMART" id="SM01024">
    <property type="entry name" value="BCS1_N"/>
    <property type="match status" value="1"/>
</dbReference>
<name>A0A3P7LL10_DIBLA</name>
<evidence type="ECO:0000256" key="3">
    <source>
        <dbReference type="ARBA" id="ARBA00016942"/>
    </source>
</evidence>
<keyword evidence="4" id="KW-0496">Mitochondrion</keyword>
<dbReference type="SUPFAM" id="SSF53649">
    <property type="entry name" value="Alkaline phosphatase-like"/>
    <property type="match status" value="1"/>
</dbReference>
<dbReference type="Pfam" id="PF00004">
    <property type="entry name" value="AAA"/>
    <property type="match status" value="1"/>
</dbReference>
<dbReference type="Pfam" id="PF08740">
    <property type="entry name" value="BCS1_N"/>
    <property type="match status" value="1"/>
</dbReference>
<dbReference type="EMBL" id="UYRU01053869">
    <property type="protein sequence ID" value="VDN12427.1"/>
    <property type="molecule type" value="Genomic_DNA"/>
</dbReference>
<evidence type="ECO:0000256" key="4">
    <source>
        <dbReference type="ARBA" id="ARBA00022792"/>
    </source>
</evidence>
<evidence type="ECO:0000256" key="2">
    <source>
        <dbReference type="ARBA" id="ARBA00007448"/>
    </source>
</evidence>
<organism evidence="8 9">
    <name type="scientific">Dibothriocephalus latus</name>
    <name type="common">Fish tapeworm</name>
    <name type="synonym">Diphyllobothrium latum</name>
    <dbReference type="NCBI Taxonomy" id="60516"/>
    <lineage>
        <taxon>Eukaryota</taxon>
        <taxon>Metazoa</taxon>
        <taxon>Spiralia</taxon>
        <taxon>Lophotrochozoa</taxon>
        <taxon>Platyhelminthes</taxon>
        <taxon>Cestoda</taxon>
        <taxon>Eucestoda</taxon>
        <taxon>Diphyllobothriidea</taxon>
        <taxon>Diphyllobothriidae</taxon>
        <taxon>Dibothriocephalus</taxon>
    </lineage>
</organism>
<gene>
    <name evidence="8" type="ORF">DILT_LOCUS8258</name>
</gene>
<protein>
    <recommendedName>
        <fullName evidence="3">Mitochondrial chaperone BCS1</fullName>
    </recommendedName>
    <alternativeName>
        <fullName evidence="5">BCS1-like protein</fullName>
    </alternativeName>
</protein>
<keyword evidence="9" id="KW-1185">Reference proteome</keyword>
<evidence type="ECO:0000256" key="1">
    <source>
        <dbReference type="ARBA" id="ARBA00004434"/>
    </source>
</evidence>
<keyword evidence="4" id="KW-0999">Mitochondrion inner membrane</keyword>
<dbReference type="SMART" id="SM00382">
    <property type="entry name" value="AAA"/>
    <property type="match status" value="1"/>
</dbReference>
<dbReference type="Proteomes" id="UP000281553">
    <property type="component" value="Unassembled WGS sequence"/>
</dbReference>
<dbReference type="InterPro" id="IPR027417">
    <property type="entry name" value="P-loop_NTPase"/>
</dbReference>
<evidence type="ECO:0000259" key="6">
    <source>
        <dbReference type="SMART" id="SM00382"/>
    </source>
</evidence>